<sequence>MNELAMTGRQPRRRALLLLWMLFAAAVVLVFVAANAHLIYVAAMSQPACVTHLKHGQGDAARGQFSAAVSSCAPPAVTHSPATD</sequence>
<evidence type="ECO:0000313" key="1">
    <source>
        <dbReference type="EMBL" id="VIO76306.1"/>
    </source>
</evidence>
<dbReference type="Proteomes" id="UP000328092">
    <property type="component" value="Unassembled WGS sequence"/>
</dbReference>
<protein>
    <submittedName>
        <fullName evidence="1">Uncharacterized protein</fullName>
    </submittedName>
</protein>
<keyword evidence="2" id="KW-1185">Reference proteome</keyword>
<proteinExistence type="predicted"/>
<dbReference type="EMBL" id="CAADFC020000028">
    <property type="protein sequence ID" value="VIO76306.1"/>
    <property type="molecule type" value="Genomic_DNA"/>
</dbReference>
<dbReference type="AlphaFoldDB" id="A0A508TQ21"/>
<reference evidence="1" key="1">
    <citation type="submission" date="2019-02" db="EMBL/GenBank/DDBJ databases">
        <authorList>
            <person name="Pothier F.J."/>
        </authorList>
    </citation>
    <scope>NUCLEOTIDE SEQUENCE</scope>
    <source>
        <strain evidence="1">CI-1B</strain>
    </source>
</reference>
<evidence type="ECO:0000313" key="2">
    <source>
        <dbReference type="Proteomes" id="UP000328092"/>
    </source>
</evidence>
<comment type="caution">
    <text evidence="1">The sequence shown here is derived from an EMBL/GenBank/DDBJ whole genome shotgun (WGS) entry which is preliminary data.</text>
</comment>
<accession>A0A508TQ21</accession>
<name>A0A508TQ21_9BRAD</name>
<organism evidence="1 2">
    <name type="scientific">Bradyrhizobium ivorense</name>
    <dbReference type="NCBI Taxonomy" id="2511166"/>
    <lineage>
        <taxon>Bacteria</taxon>
        <taxon>Pseudomonadati</taxon>
        <taxon>Pseudomonadota</taxon>
        <taxon>Alphaproteobacteria</taxon>
        <taxon>Hyphomicrobiales</taxon>
        <taxon>Nitrobacteraceae</taxon>
        <taxon>Bradyrhizobium</taxon>
    </lineage>
</organism>
<dbReference type="RefSeq" id="WP_244626746.1">
    <property type="nucleotide sequence ID" value="NZ_CAADFC020000028.1"/>
</dbReference>
<gene>
    <name evidence="1" type="ORF">CI1B_63420</name>
</gene>